<dbReference type="InterPro" id="IPR036028">
    <property type="entry name" value="SH3-like_dom_sf"/>
</dbReference>
<dbReference type="InterPro" id="IPR001452">
    <property type="entry name" value="SH3_domain"/>
</dbReference>
<dbReference type="Gene3D" id="1.20.1270.60">
    <property type="entry name" value="Arfaptin homology (AH) domain/BAR domain"/>
    <property type="match status" value="1"/>
</dbReference>
<dbReference type="Pfam" id="PF14604">
    <property type="entry name" value="SH3_9"/>
    <property type="match status" value="1"/>
</dbReference>
<dbReference type="AlphaFoldDB" id="A0A1W0W8F3"/>
<evidence type="ECO:0000313" key="5">
    <source>
        <dbReference type="EMBL" id="OQV11432.1"/>
    </source>
</evidence>
<feature type="compositionally biased region" description="Polar residues" evidence="3">
    <location>
        <begin position="430"/>
        <end position="443"/>
    </location>
</feature>
<dbReference type="GO" id="GO:0055037">
    <property type="term" value="C:recycling endosome"/>
    <property type="evidence" value="ECO:0007669"/>
    <property type="project" value="TreeGrafter"/>
</dbReference>
<dbReference type="SMART" id="SM00326">
    <property type="entry name" value="SH3"/>
    <property type="match status" value="2"/>
</dbReference>
<feature type="region of interest" description="Disordered" evidence="3">
    <location>
        <begin position="670"/>
        <end position="716"/>
    </location>
</feature>
<organism evidence="5 6">
    <name type="scientific">Hypsibius exemplaris</name>
    <name type="common">Freshwater tardigrade</name>
    <dbReference type="NCBI Taxonomy" id="2072580"/>
    <lineage>
        <taxon>Eukaryota</taxon>
        <taxon>Metazoa</taxon>
        <taxon>Ecdysozoa</taxon>
        <taxon>Tardigrada</taxon>
        <taxon>Eutardigrada</taxon>
        <taxon>Parachela</taxon>
        <taxon>Hypsibioidea</taxon>
        <taxon>Hypsibiidae</taxon>
        <taxon>Hypsibius</taxon>
    </lineage>
</organism>
<dbReference type="Gene3D" id="2.30.30.40">
    <property type="entry name" value="SH3 Domains"/>
    <property type="match status" value="2"/>
</dbReference>
<dbReference type="EMBL" id="MTYJ01000171">
    <property type="protein sequence ID" value="OQV11432.1"/>
    <property type="molecule type" value="Genomic_DNA"/>
</dbReference>
<dbReference type="GO" id="GO:0031594">
    <property type="term" value="C:neuromuscular junction"/>
    <property type="evidence" value="ECO:0007669"/>
    <property type="project" value="TreeGrafter"/>
</dbReference>
<feature type="region of interest" description="Disordered" evidence="3">
    <location>
        <begin position="430"/>
        <end position="469"/>
    </location>
</feature>
<dbReference type="InterPro" id="IPR027267">
    <property type="entry name" value="AH/BAR_dom_sf"/>
</dbReference>
<comment type="caution">
    <text evidence="5">The sequence shown here is derived from an EMBL/GenBank/DDBJ whole genome shotgun (WGS) entry which is preliminary data.</text>
</comment>
<dbReference type="PANTHER" id="PTHR15735">
    <property type="entry name" value="FCH AND DOUBLE SH3 DOMAINS PROTEIN"/>
    <property type="match status" value="1"/>
</dbReference>
<dbReference type="CDD" id="cd00174">
    <property type="entry name" value="SH3"/>
    <property type="match status" value="2"/>
</dbReference>
<evidence type="ECO:0000256" key="3">
    <source>
        <dbReference type="SAM" id="MobiDB-lite"/>
    </source>
</evidence>
<dbReference type="GO" id="GO:0007274">
    <property type="term" value="P:neuromuscular synaptic transmission"/>
    <property type="evidence" value="ECO:0007669"/>
    <property type="project" value="TreeGrafter"/>
</dbReference>
<evidence type="ECO:0000256" key="2">
    <source>
        <dbReference type="PROSITE-ProRule" id="PRU00192"/>
    </source>
</evidence>
<dbReference type="GO" id="GO:0030833">
    <property type="term" value="P:regulation of actin filament polymerization"/>
    <property type="evidence" value="ECO:0007669"/>
    <property type="project" value="TreeGrafter"/>
</dbReference>
<keyword evidence="1 2" id="KW-0728">SH3 domain</keyword>
<feature type="compositionally biased region" description="Polar residues" evidence="3">
    <location>
        <begin position="451"/>
        <end position="460"/>
    </location>
</feature>
<dbReference type="Proteomes" id="UP000192578">
    <property type="component" value="Unassembled WGS sequence"/>
</dbReference>
<dbReference type="SUPFAM" id="SSF50044">
    <property type="entry name" value="SH3-domain"/>
    <property type="match status" value="2"/>
</dbReference>
<proteinExistence type="predicted"/>
<feature type="domain" description="SH3" evidence="4">
    <location>
        <begin position="473"/>
        <end position="534"/>
    </location>
</feature>
<gene>
    <name evidence="5" type="ORF">BV898_14228</name>
</gene>
<feature type="compositionally biased region" description="Pro residues" evidence="3">
    <location>
        <begin position="702"/>
        <end position="716"/>
    </location>
</feature>
<name>A0A1W0W8F3_HYPEX</name>
<evidence type="ECO:0000313" key="6">
    <source>
        <dbReference type="Proteomes" id="UP000192578"/>
    </source>
</evidence>
<sequence length="716" mass="77744">PTSPAFLKHGLQFEKLQQKAALEAAAMDSIRHFLRQKATLEKDCAMTIQKLLTQQSTRKDLLQYFDLLNDPTAAAPLTTADVAAPAPATGNPASSSGSITLAALWKDAVGEMQKQQSLKITACALSKVKRGIDVVLEVQREVDCVADRVTQAKKNYTATARKSCRRRSRKIRKLGKKSTKKASVPEKFTTTLSTEVPKATAARNEYILSVAGANAFLARYYSHDLPYIVDMITGNLYDVMSSTLTSVFQTELALVPQSNEFYVKLLAEISKMDKKKDVDSFITAQPSMREPVMYAFEPVPGDTIATVLSTNNEDLTMDKCARKWALKFVEGETVQRKLLQQYDALISQTTEVALETAEGKAAMDAKTFTLKESLRIAATFQLQAINILEVLRKGKVDVDKWMESARQAVEQKLLAPTGPEIIPTLPPNTLRHQQQQQSWAVNDNSERADNLSASGSSMTDAASSGGGANATAEHHVRCVALYDYTADRPDELSFVANQELVWLSGAADDEWILVEDNSGQQGYVPASYINTSMGADDSATYSASGTEEYSGDGQYSATTSWNNDTANGWDQQVPTHWGAGEQQYTSYDTDAYGAYSSATGSEVDIYATTGGAVPSGANEYTHASFSNGSNEYGATDEFSGYCRALFDYSADDPEDLSVQEGDLIACLSSDGSNELVDSDRTSDLGASISSNSSPLPAQPLYDSPPPPTVPPRAPKY</sequence>
<reference evidence="6" key="1">
    <citation type="submission" date="2017-01" db="EMBL/GenBank/DDBJ databases">
        <title>Comparative genomics of anhydrobiosis in the tardigrade Hypsibius dujardini.</title>
        <authorList>
            <person name="Yoshida Y."/>
            <person name="Koutsovoulos G."/>
            <person name="Laetsch D."/>
            <person name="Stevens L."/>
            <person name="Kumar S."/>
            <person name="Horikawa D."/>
            <person name="Ishino K."/>
            <person name="Komine S."/>
            <person name="Tomita M."/>
            <person name="Blaxter M."/>
            <person name="Arakawa K."/>
        </authorList>
    </citation>
    <scope>NUCLEOTIDE SEQUENCE [LARGE SCALE GENOMIC DNA]</scope>
    <source>
        <strain evidence="6">Z151</strain>
    </source>
</reference>
<dbReference type="OrthoDB" id="10065861at2759"/>
<accession>A0A1W0W8F3</accession>
<dbReference type="PROSITE" id="PS50002">
    <property type="entry name" value="SH3"/>
    <property type="match status" value="1"/>
</dbReference>
<evidence type="ECO:0000259" key="4">
    <source>
        <dbReference type="PROSITE" id="PS50002"/>
    </source>
</evidence>
<dbReference type="PANTHER" id="PTHR15735:SF21">
    <property type="entry name" value="PROTEIN NERVOUS WRECK"/>
    <property type="match status" value="1"/>
</dbReference>
<evidence type="ECO:0000256" key="1">
    <source>
        <dbReference type="ARBA" id="ARBA00022443"/>
    </source>
</evidence>
<protein>
    <submittedName>
        <fullName evidence="5">F-BAR and double SH3 domains protein 2</fullName>
    </submittedName>
</protein>
<keyword evidence="6" id="KW-1185">Reference proteome</keyword>
<feature type="non-terminal residue" evidence="5">
    <location>
        <position position="1"/>
    </location>
</feature>
<dbReference type="SUPFAM" id="SSF103657">
    <property type="entry name" value="BAR/IMD domain-like"/>
    <property type="match status" value="1"/>
</dbReference>